<reference evidence="2" key="1">
    <citation type="journal article" date="2016" name="Nat. Biotechnol.">
        <title>Sequencing wild and cultivated cassava and related species reveals extensive interspecific hybridization and genetic diversity.</title>
        <authorList>
            <person name="Bredeson J.V."/>
            <person name="Lyons J.B."/>
            <person name="Prochnik S.E."/>
            <person name="Wu G.A."/>
            <person name="Ha C.M."/>
            <person name="Edsinger-Gonzales E."/>
            <person name="Grimwood J."/>
            <person name="Schmutz J."/>
            <person name="Rabbi I.Y."/>
            <person name="Egesi C."/>
            <person name="Nauluvula P."/>
            <person name="Lebot V."/>
            <person name="Ndunguru J."/>
            <person name="Mkamilo G."/>
            <person name="Bart R.S."/>
            <person name="Setter T.L."/>
            <person name="Gleadow R.M."/>
            <person name="Kulakow P."/>
            <person name="Ferguson M.E."/>
            <person name="Rounsley S."/>
            <person name="Rokhsar D.S."/>
        </authorList>
    </citation>
    <scope>NUCLEOTIDE SEQUENCE [LARGE SCALE GENOMIC DNA]</scope>
    <source>
        <strain evidence="2">cv. AM560-2</strain>
    </source>
</reference>
<dbReference type="EMBL" id="CM004399">
    <property type="protein sequence ID" value="KAG8640963.1"/>
    <property type="molecule type" value="Genomic_DNA"/>
</dbReference>
<evidence type="ECO:0000313" key="1">
    <source>
        <dbReference type="EMBL" id="KAG8640963.1"/>
    </source>
</evidence>
<organism evidence="1 2">
    <name type="scientific">Manihot esculenta</name>
    <name type="common">Cassava</name>
    <name type="synonym">Jatropha manihot</name>
    <dbReference type="NCBI Taxonomy" id="3983"/>
    <lineage>
        <taxon>Eukaryota</taxon>
        <taxon>Viridiplantae</taxon>
        <taxon>Streptophyta</taxon>
        <taxon>Embryophyta</taxon>
        <taxon>Tracheophyta</taxon>
        <taxon>Spermatophyta</taxon>
        <taxon>Magnoliopsida</taxon>
        <taxon>eudicotyledons</taxon>
        <taxon>Gunneridae</taxon>
        <taxon>Pentapetalae</taxon>
        <taxon>rosids</taxon>
        <taxon>fabids</taxon>
        <taxon>Malpighiales</taxon>
        <taxon>Euphorbiaceae</taxon>
        <taxon>Crotonoideae</taxon>
        <taxon>Manihoteae</taxon>
        <taxon>Manihot</taxon>
    </lineage>
</organism>
<keyword evidence="2" id="KW-1185">Reference proteome</keyword>
<comment type="caution">
    <text evidence="1">The sequence shown here is derived from an EMBL/GenBank/DDBJ whole genome shotgun (WGS) entry which is preliminary data.</text>
</comment>
<proteinExistence type="predicted"/>
<accession>A0ACB7GKW8</accession>
<name>A0ACB7GKW8_MANES</name>
<gene>
    <name evidence="1" type="ORF">MANES_13G092620v8</name>
</gene>
<evidence type="ECO:0000313" key="2">
    <source>
        <dbReference type="Proteomes" id="UP000091857"/>
    </source>
</evidence>
<sequence>MCIWSQVSALWQKPGSAAEGAFGRRTWLGRQAFRLPKLPPKRDFRLCLGLSAAEGAAEPAWVSALEALSAAEGAAEPALFSLLLHYLGVPLLHSRVTRKTYQYIIDNIKKKLTALGMRKLSLASRITLALSVISAIPSYTMQTSIMQNYICEEVDKLCRQLIWGSLEGVRKVPLVPWKQVMKPKEYGGLGFRSAKKGIVWSLGNGNSISFWLDAWLPDGQILAQQITLSLNESLLTRTVSSYICENGQWDWEVIGGHFQMSTLLKIANVPAPSSRESKDFLVWKLTSEGKATLRSAHLLLSNLNENDKDTVWKLIWKWNGPQWVKTFLWLVNHDKILTNVERRRRHLYILSLCELCNLKYEASLHALRDCPAAAHVWKRLIPPEWINAFFNENSSKCWLRWNLELPLMFGLVVWKLWNCRNTYIFTKESMDINTLLHLALTEAKKTRQALNQRNATWQKILENVLKLNTNTTVTRQRHLAFGGGIFRDSTGGWVKGFIVSLDYKKLLVECDNLNVVNMLIKGSSSSE</sequence>
<dbReference type="Proteomes" id="UP000091857">
    <property type="component" value="Chromosome 13"/>
</dbReference>
<protein>
    <submittedName>
        <fullName evidence="1">Uncharacterized protein</fullName>
    </submittedName>
</protein>